<accession>A0A6M0K246</accession>
<reference evidence="1 2" key="1">
    <citation type="submission" date="2020-02" db="EMBL/GenBank/DDBJ databases">
        <title>Genome sequences of Thiorhodococcus mannitoliphagus and Thiorhodococcus minor, purple sulfur photosynthetic bacteria in the gammaproteobacterial family, Chromatiaceae.</title>
        <authorList>
            <person name="Aviles F.A."/>
            <person name="Meyer T.E."/>
            <person name="Kyndt J.A."/>
        </authorList>
    </citation>
    <scope>NUCLEOTIDE SEQUENCE [LARGE SCALE GENOMIC DNA]</scope>
    <source>
        <strain evidence="1 2">DSM 11518</strain>
    </source>
</reference>
<dbReference type="RefSeq" id="WP_164454251.1">
    <property type="nucleotide sequence ID" value="NZ_JAAIJQ010000062.1"/>
</dbReference>
<dbReference type="AlphaFoldDB" id="A0A6M0K246"/>
<evidence type="ECO:0000313" key="1">
    <source>
        <dbReference type="EMBL" id="NEV63790.1"/>
    </source>
</evidence>
<keyword evidence="2" id="KW-1185">Reference proteome</keyword>
<protein>
    <submittedName>
        <fullName evidence="1">Uncharacterized protein</fullName>
    </submittedName>
</protein>
<gene>
    <name evidence="1" type="ORF">G3446_18170</name>
</gene>
<proteinExistence type="predicted"/>
<comment type="caution">
    <text evidence="1">The sequence shown here is derived from an EMBL/GenBank/DDBJ whole genome shotgun (WGS) entry which is preliminary data.</text>
</comment>
<dbReference type="EMBL" id="JAAIJQ010000062">
    <property type="protein sequence ID" value="NEV63790.1"/>
    <property type="molecule type" value="Genomic_DNA"/>
</dbReference>
<evidence type="ECO:0000313" key="2">
    <source>
        <dbReference type="Proteomes" id="UP000483379"/>
    </source>
</evidence>
<name>A0A6M0K246_9GAMM</name>
<organism evidence="1 2">
    <name type="scientific">Thiorhodococcus minor</name>
    <dbReference type="NCBI Taxonomy" id="57489"/>
    <lineage>
        <taxon>Bacteria</taxon>
        <taxon>Pseudomonadati</taxon>
        <taxon>Pseudomonadota</taxon>
        <taxon>Gammaproteobacteria</taxon>
        <taxon>Chromatiales</taxon>
        <taxon>Chromatiaceae</taxon>
        <taxon>Thiorhodococcus</taxon>
    </lineage>
</organism>
<sequence length="72" mass="7892">MPIVQAPERPGWARPTHVFPMRAGVPGALPIRLEALFWAGSFQEITREHAETGAADFRGSDQAKAIFAKYGL</sequence>
<dbReference type="Proteomes" id="UP000483379">
    <property type="component" value="Unassembled WGS sequence"/>
</dbReference>